<dbReference type="Proteomes" id="UP000321822">
    <property type="component" value="Unassembled WGS sequence"/>
</dbReference>
<dbReference type="AlphaFoldDB" id="A0A5C6Q842"/>
<organism evidence="2 3">
    <name type="scientific">Colwellia demingiae</name>
    <dbReference type="NCBI Taxonomy" id="89401"/>
    <lineage>
        <taxon>Bacteria</taxon>
        <taxon>Pseudomonadati</taxon>
        <taxon>Pseudomonadota</taxon>
        <taxon>Gammaproteobacteria</taxon>
        <taxon>Alteromonadales</taxon>
        <taxon>Colwelliaceae</taxon>
        <taxon>Colwellia</taxon>
    </lineage>
</organism>
<evidence type="ECO:0000256" key="1">
    <source>
        <dbReference type="SAM" id="MobiDB-lite"/>
    </source>
</evidence>
<keyword evidence="3" id="KW-1185">Reference proteome</keyword>
<protein>
    <submittedName>
        <fullName evidence="2">Uncharacterized protein</fullName>
    </submittedName>
</protein>
<gene>
    <name evidence="2" type="ORF">ESZ36_18785</name>
</gene>
<dbReference type="EMBL" id="VOLT01000012">
    <property type="protein sequence ID" value="TWX64747.1"/>
    <property type="molecule type" value="Genomic_DNA"/>
</dbReference>
<sequence length="91" mass="10086">MSKVIQVLEKLARDASLLSEENRTTMLIDADITDSQRQAIVAKDINKLAGSLGDLAKIKYVIPLIPAEDDEQEEEQSDEKSNAHSQLTSNF</sequence>
<evidence type="ECO:0000313" key="3">
    <source>
        <dbReference type="Proteomes" id="UP000321822"/>
    </source>
</evidence>
<reference evidence="2 3" key="1">
    <citation type="submission" date="2019-07" db="EMBL/GenBank/DDBJ databases">
        <title>Genomes of sea-ice associated Colwellia species.</title>
        <authorList>
            <person name="Bowman J.P."/>
        </authorList>
    </citation>
    <scope>NUCLEOTIDE SEQUENCE [LARGE SCALE GENOMIC DNA]</scope>
    <source>
        <strain evidence="2 3">ACAM 459</strain>
    </source>
</reference>
<comment type="caution">
    <text evidence="2">The sequence shown here is derived from an EMBL/GenBank/DDBJ whole genome shotgun (WGS) entry which is preliminary data.</text>
</comment>
<proteinExistence type="predicted"/>
<feature type="compositionally biased region" description="Acidic residues" evidence="1">
    <location>
        <begin position="68"/>
        <end position="77"/>
    </location>
</feature>
<feature type="region of interest" description="Disordered" evidence="1">
    <location>
        <begin position="68"/>
        <end position="91"/>
    </location>
</feature>
<dbReference type="RefSeq" id="WP_146790723.1">
    <property type="nucleotide sequence ID" value="NZ_VOLT01000012.1"/>
</dbReference>
<accession>A0A5C6Q842</accession>
<name>A0A5C6Q842_9GAMM</name>
<evidence type="ECO:0000313" key="2">
    <source>
        <dbReference type="EMBL" id="TWX64747.1"/>
    </source>
</evidence>
<dbReference type="OrthoDB" id="6228909at2"/>